<name>A0A9P4N659_9PLEO</name>
<organism evidence="2 3">
    <name type="scientific">Lojkania enalia</name>
    <dbReference type="NCBI Taxonomy" id="147567"/>
    <lineage>
        <taxon>Eukaryota</taxon>
        <taxon>Fungi</taxon>
        <taxon>Dikarya</taxon>
        <taxon>Ascomycota</taxon>
        <taxon>Pezizomycotina</taxon>
        <taxon>Dothideomycetes</taxon>
        <taxon>Pleosporomycetidae</taxon>
        <taxon>Pleosporales</taxon>
        <taxon>Pleosporales incertae sedis</taxon>
        <taxon>Lojkania</taxon>
    </lineage>
</organism>
<keyword evidence="3" id="KW-1185">Reference proteome</keyword>
<keyword evidence="1" id="KW-0472">Membrane</keyword>
<evidence type="ECO:0000256" key="1">
    <source>
        <dbReference type="SAM" id="Phobius"/>
    </source>
</evidence>
<dbReference type="AlphaFoldDB" id="A0A9P4N659"/>
<keyword evidence="1" id="KW-0812">Transmembrane</keyword>
<sequence>MMDPGISIISSRACRRSVLKSPHSPSNRHAIVGTAIYPSGFLVLITWYAAD</sequence>
<accession>A0A9P4N659</accession>
<proteinExistence type="predicted"/>
<dbReference type="Proteomes" id="UP000800093">
    <property type="component" value="Unassembled WGS sequence"/>
</dbReference>
<feature type="transmembrane region" description="Helical" evidence="1">
    <location>
        <begin position="30"/>
        <end position="50"/>
    </location>
</feature>
<evidence type="ECO:0000313" key="3">
    <source>
        <dbReference type="Proteomes" id="UP000800093"/>
    </source>
</evidence>
<dbReference type="EMBL" id="ML986686">
    <property type="protein sequence ID" value="KAF2260231.1"/>
    <property type="molecule type" value="Genomic_DNA"/>
</dbReference>
<evidence type="ECO:0000313" key="2">
    <source>
        <dbReference type="EMBL" id="KAF2260231.1"/>
    </source>
</evidence>
<protein>
    <submittedName>
        <fullName evidence="2">Uncharacterized protein</fullName>
    </submittedName>
</protein>
<reference evidence="3" key="1">
    <citation type="journal article" date="2020" name="Stud. Mycol.">
        <title>101 Dothideomycetes genomes: A test case for predicting lifestyles and emergence of pathogens.</title>
        <authorList>
            <person name="Haridas S."/>
            <person name="Albert R."/>
            <person name="Binder M."/>
            <person name="Bloem J."/>
            <person name="LaButti K."/>
            <person name="Salamov A."/>
            <person name="Andreopoulos B."/>
            <person name="Baker S."/>
            <person name="Barry K."/>
            <person name="Bills G."/>
            <person name="Bluhm B."/>
            <person name="Cannon C."/>
            <person name="Castanera R."/>
            <person name="Culley D."/>
            <person name="Daum C."/>
            <person name="Ezra D."/>
            <person name="Gonzalez J."/>
            <person name="Henrissat B."/>
            <person name="Kuo A."/>
            <person name="Liang C."/>
            <person name="Lipzen A."/>
            <person name="Lutzoni F."/>
            <person name="Magnuson J."/>
            <person name="Mondo S."/>
            <person name="Nolan M."/>
            <person name="Ohm R."/>
            <person name="Pangilinan J."/>
            <person name="Park H.-J."/>
            <person name="Ramirez L."/>
            <person name="Alfaro M."/>
            <person name="Sun H."/>
            <person name="Tritt A."/>
            <person name="Yoshinaga Y."/>
            <person name="Zwiers L.-H."/>
            <person name="Turgeon B."/>
            <person name="Goodwin S."/>
            <person name="Spatafora J."/>
            <person name="Crous P."/>
            <person name="Grigoriev I."/>
        </authorList>
    </citation>
    <scope>NUCLEOTIDE SEQUENCE [LARGE SCALE GENOMIC DNA]</scope>
    <source>
        <strain evidence="3">CBS 304.66</strain>
    </source>
</reference>
<comment type="caution">
    <text evidence="2">The sequence shown here is derived from an EMBL/GenBank/DDBJ whole genome shotgun (WGS) entry which is preliminary data.</text>
</comment>
<gene>
    <name evidence="2" type="ORF">CC78DRAFT_29582</name>
</gene>
<keyword evidence="1" id="KW-1133">Transmembrane helix</keyword>